<protein>
    <submittedName>
        <fullName evidence="1">Uncharacterized protein</fullName>
    </submittedName>
</protein>
<accession>A0AAX2RF86</accession>
<gene>
    <name evidence="1" type="ORF">E3D37_39060</name>
</gene>
<proteinExistence type="predicted"/>
<evidence type="ECO:0000313" key="1">
    <source>
        <dbReference type="EMBL" id="TEU34419.1"/>
    </source>
</evidence>
<dbReference type="RefSeq" id="WP_134257643.1">
    <property type="nucleotide sequence ID" value="NZ_SNSH01000083.1"/>
</dbReference>
<dbReference type="Proteomes" id="UP000298234">
    <property type="component" value="Unassembled WGS sequence"/>
</dbReference>
<name>A0AAX2RF86_BURCE</name>
<sequence length="177" mass="19456">MYSNANTIAGYLGSRDYDLLADLARRSSVVCFVDYRTGEGEPLRDVARTHCDLHHGKEVFLIAARGFGYIHAFGEDEFRKFCVHWNVEFIEPSSTAAVGQPTEAAGWIGAVKRAYGHLWHAGRTQVTDSTSPSARAIREAKVALLSVLTPAQQADAVAEIHTTSGWPASRHQYPPDL</sequence>
<dbReference type="AlphaFoldDB" id="A0AAX2RF86"/>
<evidence type="ECO:0000313" key="2">
    <source>
        <dbReference type="Proteomes" id="UP000298234"/>
    </source>
</evidence>
<organism evidence="1 2">
    <name type="scientific">Burkholderia cepacia</name>
    <name type="common">Pseudomonas cepacia</name>
    <dbReference type="NCBI Taxonomy" id="292"/>
    <lineage>
        <taxon>Bacteria</taxon>
        <taxon>Pseudomonadati</taxon>
        <taxon>Pseudomonadota</taxon>
        <taxon>Betaproteobacteria</taxon>
        <taxon>Burkholderiales</taxon>
        <taxon>Burkholderiaceae</taxon>
        <taxon>Burkholderia</taxon>
        <taxon>Burkholderia cepacia complex</taxon>
    </lineage>
</organism>
<comment type="caution">
    <text evidence="1">The sequence shown here is derived from an EMBL/GenBank/DDBJ whole genome shotgun (WGS) entry which is preliminary data.</text>
</comment>
<dbReference type="EMBL" id="SNSQ01000074">
    <property type="protein sequence ID" value="TEU34419.1"/>
    <property type="molecule type" value="Genomic_DNA"/>
</dbReference>
<reference evidence="1 2" key="1">
    <citation type="submission" date="2019-03" db="EMBL/GenBank/DDBJ databases">
        <title>Burkholderia cepacia outbreak.</title>
        <authorList>
            <person name="Farzana R."/>
            <person name="Walsh T.R."/>
        </authorList>
    </citation>
    <scope>NUCLEOTIDE SEQUENCE [LARGE SCALE GENOMIC DNA]</scope>
    <source>
        <strain evidence="2">d13</strain>
    </source>
</reference>